<reference evidence="2" key="1">
    <citation type="submission" date="2020-03" db="EMBL/GenBank/DDBJ databases">
        <authorList>
            <person name="Weist P."/>
        </authorList>
    </citation>
    <scope>NUCLEOTIDE SEQUENCE</scope>
</reference>
<comment type="caution">
    <text evidence="2">The sequence shown here is derived from an EMBL/GenBank/DDBJ whole genome shotgun (WGS) entry which is preliminary data.</text>
</comment>
<feature type="region of interest" description="Disordered" evidence="1">
    <location>
        <begin position="93"/>
        <end position="167"/>
    </location>
</feature>
<feature type="region of interest" description="Disordered" evidence="1">
    <location>
        <begin position="184"/>
        <end position="219"/>
    </location>
</feature>
<feature type="compositionally biased region" description="Polar residues" evidence="1">
    <location>
        <begin position="114"/>
        <end position="125"/>
    </location>
</feature>
<protein>
    <submittedName>
        <fullName evidence="2">Uncharacterized protein</fullName>
    </submittedName>
</protein>
<keyword evidence="3" id="KW-1185">Reference proteome</keyword>
<dbReference type="EMBL" id="CADEAL010004314">
    <property type="protein sequence ID" value="CAB1456836.1"/>
    <property type="molecule type" value="Genomic_DNA"/>
</dbReference>
<dbReference type="AlphaFoldDB" id="A0A9N7VYL8"/>
<dbReference type="Proteomes" id="UP001153269">
    <property type="component" value="Unassembled WGS sequence"/>
</dbReference>
<proteinExistence type="predicted"/>
<evidence type="ECO:0000313" key="2">
    <source>
        <dbReference type="EMBL" id="CAB1456836.1"/>
    </source>
</evidence>
<organism evidence="2 3">
    <name type="scientific">Pleuronectes platessa</name>
    <name type="common">European plaice</name>
    <dbReference type="NCBI Taxonomy" id="8262"/>
    <lineage>
        <taxon>Eukaryota</taxon>
        <taxon>Metazoa</taxon>
        <taxon>Chordata</taxon>
        <taxon>Craniata</taxon>
        <taxon>Vertebrata</taxon>
        <taxon>Euteleostomi</taxon>
        <taxon>Actinopterygii</taxon>
        <taxon>Neopterygii</taxon>
        <taxon>Teleostei</taxon>
        <taxon>Neoteleostei</taxon>
        <taxon>Acanthomorphata</taxon>
        <taxon>Carangaria</taxon>
        <taxon>Pleuronectiformes</taxon>
        <taxon>Pleuronectoidei</taxon>
        <taxon>Pleuronectidae</taxon>
        <taxon>Pleuronectes</taxon>
    </lineage>
</organism>
<feature type="compositionally biased region" description="Polar residues" evidence="1">
    <location>
        <begin position="135"/>
        <end position="148"/>
    </location>
</feature>
<feature type="region of interest" description="Disordered" evidence="1">
    <location>
        <begin position="270"/>
        <end position="339"/>
    </location>
</feature>
<feature type="compositionally biased region" description="Basic and acidic residues" evidence="1">
    <location>
        <begin position="310"/>
        <end position="320"/>
    </location>
</feature>
<name>A0A9N7VYL8_PLEPL</name>
<evidence type="ECO:0000313" key="3">
    <source>
        <dbReference type="Proteomes" id="UP001153269"/>
    </source>
</evidence>
<gene>
    <name evidence="2" type="ORF">PLEPLA_LOCUS44631</name>
</gene>
<feature type="compositionally biased region" description="Polar residues" evidence="1">
    <location>
        <begin position="296"/>
        <end position="309"/>
    </location>
</feature>
<sequence>MSTIQVKNSMLLLNGQNLRLAAKNGRVSKTPGLHLSAKHGKEPVGQLTAPPVTQEGTAQLDSLVLKTPRPDLERRPLKLAPLELPEEVKEAQRQKLKFGQQEAKPASCKPDVTLNATRTGKSSVRQRPIKASPCPSASTQTLKAQQQHRSLRPQPTHPSPAEQTGDRHLEDVVCRGTPAPLCSKPAPPLLSPRGKAQNSCGGETTRLSPSSLQQETAGRRRLRLRRVQCLEEDQCNTNMSTGGLSAVEDKLAQGVRGTGQQAERALLRGQQLAGKGIKEPHASSLERGSIRKSHQEVSTQQAGGSTLNRQSDEGGGRGHAPDSVGPSASNWKSKRKKALIAKPADTVAVEQLQL</sequence>
<feature type="compositionally biased region" description="Polar residues" evidence="1">
    <location>
        <begin position="196"/>
        <end position="216"/>
    </location>
</feature>
<accession>A0A9N7VYL8</accession>
<evidence type="ECO:0000256" key="1">
    <source>
        <dbReference type="SAM" id="MobiDB-lite"/>
    </source>
</evidence>